<keyword evidence="13" id="KW-1185">Reference proteome</keyword>
<protein>
    <recommendedName>
        <fullName evidence="3">NADH dehydrogenase [ubiquinone] 1 alpha subcomplex subunit 11</fullName>
    </recommendedName>
    <alternativeName>
        <fullName evidence="9">Complex I-B14.7</fullName>
    </alternativeName>
    <alternativeName>
        <fullName evidence="10">NADH-ubiquinone oxidoreductase subunit B14.7</fullName>
    </alternativeName>
</protein>
<keyword evidence="6 11" id="KW-1133">Transmembrane helix</keyword>
<evidence type="ECO:0000256" key="8">
    <source>
        <dbReference type="ARBA" id="ARBA00023136"/>
    </source>
</evidence>
<comment type="similarity">
    <text evidence="2">Belongs to the complex I NDUFA11 subunit family.</text>
</comment>
<reference evidence="12 13" key="1">
    <citation type="journal article" date="2021" name="Cell">
        <title>Tracing the genetic footprints of vertebrate landing in non-teleost ray-finned fishes.</title>
        <authorList>
            <person name="Bi X."/>
            <person name="Wang K."/>
            <person name="Yang L."/>
            <person name="Pan H."/>
            <person name="Jiang H."/>
            <person name="Wei Q."/>
            <person name="Fang M."/>
            <person name="Yu H."/>
            <person name="Zhu C."/>
            <person name="Cai Y."/>
            <person name="He Y."/>
            <person name="Gan X."/>
            <person name="Zeng H."/>
            <person name="Yu D."/>
            <person name="Zhu Y."/>
            <person name="Jiang H."/>
            <person name="Qiu Q."/>
            <person name="Yang H."/>
            <person name="Zhang Y.E."/>
            <person name="Wang W."/>
            <person name="Zhu M."/>
            <person name="He S."/>
            <person name="Zhang G."/>
        </authorList>
    </citation>
    <scope>NUCLEOTIDE SEQUENCE [LARGE SCALE GENOMIC DNA]</scope>
    <source>
        <strain evidence="12">Bchr_013</strain>
    </source>
</reference>
<keyword evidence="7" id="KW-0496">Mitochondrion</keyword>
<evidence type="ECO:0000256" key="9">
    <source>
        <dbReference type="ARBA" id="ARBA00030608"/>
    </source>
</evidence>
<organism evidence="12 13">
    <name type="scientific">Polypterus senegalus</name>
    <name type="common">Senegal bichir</name>
    <dbReference type="NCBI Taxonomy" id="55291"/>
    <lineage>
        <taxon>Eukaryota</taxon>
        <taxon>Metazoa</taxon>
        <taxon>Chordata</taxon>
        <taxon>Craniata</taxon>
        <taxon>Vertebrata</taxon>
        <taxon>Euteleostomi</taxon>
        <taxon>Actinopterygii</taxon>
        <taxon>Polypteriformes</taxon>
        <taxon>Polypteridae</taxon>
        <taxon>Polypterus</taxon>
    </lineage>
</organism>
<dbReference type="EMBL" id="JAATIS010003638">
    <property type="protein sequence ID" value="KAG2464631.1"/>
    <property type="molecule type" value="Genomic_DNA"/>
</dbReference>
<feature type="non-terminal residue" evidence="12">
    <location>
        <position position="152"/>
    </location>
</feature>
<evidence type="ECO:0000256" key="6">
    <source>
        <dbReference type="ARBA" id="ARBA00022989"/>
    </source>
</evidence>
<evidence type="ECO:0000256" key="3">
    <source>
        <dbReference type="ARBA" id="ARBA00018191"/>
    </source>
</evidence>
<dbReference type="GO" id="GO:0006120">
    <property type="term" value="P:mitochondrial electron transport, NADH to ubiquinone"/>
    <property type="evidence" value="ECO:0007669"/>
    <property type="project" value="InterPro"/>
</dbReference>
<dbReference type="GO" id="GO:0005743">
    <property type="term" value="C:mitochondrial inner membrane"/>
    <property type="evidence" value="ECO:0007669"/>
    <property type="project" value="UniProtKB-SubCell"/>
</dbReference>
<evidence type="ECO:0000256" key="5">
    <source>
        <dbReference type="ARBA" id="ARBA00022792"/>
    </source>
</evidence>
<dbReference type="PANTHER" id="PTHR21382">
    <property type="entry name" value="NADH-UBIQUINONE OXIDOREDUCTASE SUBUNIT"/>
    <property type="match status" value="1"/>
</dbReference>
<dbReference type="GO" id="GO:0045271">
    <property type="term" value="C:respiratory chain complex I"/>
    <property type="evidence" value="ECO:0007669"/>
    <property type="project" value="InterPro"/>
</dbReference>
<evidence type="ECO:0000313" key="12">
    <source>
        <dbReference type="EMBL" id="KAG2464631.1"/>
    </source>
</evidence>
<dbReference type="AlphaFoldDB" id="A0A8X7XAR2"/>
<comment type="subcellular location">
    <subcellularLocation>
        <location evidence="1">Mitochondrion inner membrane</location>
        <topology evidence="1">Multi-pass membrane protein</topology>
        <orientation evidence="1">Matrix side</orientation>
    </subcellularLocation>
</comment>
<sequence>MGYWDIPEEDCFGKTWFTTKMGTALGLVGSAYHIVAYQPDTAIQAVQRAANGTLTMATLGAIFGVTTCLTAEVREKPGDPLNYFVGGCASGLFLGVRSLALAPSWVGRFKKSYVFKKTLRCVTPGKRKWRGSWKNGEGPWKINGKKKTIEEV</sequence>
<gene>
    <name evidence="12" type="primary">Ndufa11</name>
    <name evidence="12" type="ORF">GTO96_0003392</name>
</gene>
<comment type="caution">
    <text evidence="12">The sequence shown here is derived from an EMBL/GenBank/DDBJ whole genome shotgun (WGS) entry which is preliminary data.</text>
</comment>
<evidence type="ECO:0000256" key="1">
    <source>
        <dbReference type="ARBA" id="ARBA00004292"/>
    </source>
</evidence>
<evidence type="ECO:0000256" key="11">
    <source>
        <dbReference type="SAM" id="Phobius"/>
    </source>
</evidence>
<evidence type="ECO:0000313" key="13">
    <source>
        <dbReference type="Proteomes" id="UP000886611"/>
    </source>
</evidence>
<evidence type="ECO:0000256" key="10">
    <source>
        <dbReference type="ARBA" id="ARBA00031497"/>
    </source>
</evidence>
<evidence type="ECO:0000256" key="4">
    <source>
        <dbReference type="ARBA" id="ARBA00022692"/>
    </source>
</evidence>
<keyword evidence="5" id="KW-0999">Mitochondrion inner membrane</keyword>
<dbReference type="PANTHER" id="PTHR21382:SF1">
    <property type="entry name" value="NADH DEHYDROGENASE [UBIQUINONE] 1 ALPHA SUBCOMPLEX SUBUNIT 11"/>
    <property type="match status" value="1"/>
</dbReference>
<feature type="non-terminal residue" evidence="12">
    <location>
        <position position="1"/>
    </location>
</feature>
<dbReference type="Proteomes" id="UP000886611">
    <property type="component" value="Unassembled WGS sequence"/>
</dbReference>
<evidence type="ECO:0000256" key="7">
    <source>
        <dbReference type="ARBA" id="ARBA00023128"/>
    </source>
</evidence>
<name>A0A8X7XAR2_POLSE</name>
<evidence type="ECO:0000256" key="2">
    <source>
        <dbReference type="ARBA" id="ARBA00008699"/>
    </source>
</evidence>
<accession>A0A8X7XAR2</accession>
<keyword evidence="4 11" id="KW-0812">Transmembrane</keyword>
<keyword evidence="8 11" id="KW-0472">Membrane</keyword>
<feature type="transmembrane region" description="Helical" evidence="11">
    <location>
        <begin position="83"/>
        <end position="106"/>
    </location>
</feature>
<proteinExistence type="inferred from homology"/>
<dbReference type="InterPro" id="IPR039205">
    <property type="entry name" value="NDUFA11"/>
</dbReference>